<dbReference type="EMBL" id="BMAC01000515">
    <property type="protein sequence ID" value="GFP98129.1"/>
    <property type="molecule type" value="Genomic_DNA"/>
</dbReference>
<organism evidence="3 4">
    <name type="scientific">Phtheirospermum japonicum</name>
    <dbReference type="NCBI Taxonomy" id="374723"/>
    <lineage>
        <taxon>Eukaryota</taxon>
        <taxon>Viridiplantae</taxon>
        <taxon>Streptophyta</taxon>
        <taxon>Embryophyta</taxon>
        <taxon>Tracheophyta</taxon>
        <taxon>Spermatophyta</taxon>
        <taxon>Magnoliopsida</taxon>
        <taxon>eudicotyledons</taxon>
        <taxon>Gunneridae</taxon>
        <taxon>Pentapetalae</taxon>
        <taxon>asterids</taxon>
        <taxon>lamiids</taxon>
        <taxon>Lamiales</taxon>
        <taxon>Orobanchaceae</taxon>
        <taxon>Orobanchaceae incertae sedis</taxon>
        <taxon>Phtheirospermum</taxon>
    </lineage>
</organism>
<reference evidence="3" key="1">
    <citation type="submission" date="2020-07" db="EMBL/GenBank/DDBJ databases">
        <title>Ethylene signaling mediates host invasion by parasitic plants.</title>
        <authorList>
            <person name="Yoshida S."/>
        </authorList>
    </citation>
    <scope>NUCLEOTIDE SEQUENCE</scope>
    <source>
        <strain evidence="3">Okayama</strain>
    </source>
</reference>
<name>A0A830CGD7_9LAMI</name>
<feature type="compositionally biased region" description="Basic and acidic residues" evidence="1">
    <location>
        <begin position="89"/>
        <end position="99"/>
    </location>
</feature>
<protein>
    <submittedName>
        <fullName evidence="3">Fatty acid desaturase 4 chloroplastic</fullName>
    </submittedName>
</protein>
<accession>A0A830CGD7</accession>
<dbReference type="AlphaFoldDB" id="A0A830CGD7"/>
<feature type="compositionally biased region" description="Pro residues" evidence="1">
    <location>
        <begin position="76"/>
        <end position="85"/>
    </location>
</feature>
<gene>
    <name evidence="3" type="ORF">PHJA_001957000</name>
</gene>
<evidence type="ECO:0000256" key="2">
    <source>
        <dbReference type="SAM" id="Phobius"/>
    </source>
</evidence>
<keyword evidence="2" id="KW-0472">Membrane</keyword>
<proteinExistence type="predicted"/>
<comment type="caution">
    <text evidence="3">The sequence shown here is derived from an EMBL/GenBank/DDBJ whole genome shotgun (WGS) entry which is preliminary data.</text>
</comment>
<evidence type="ECO:0000313" key="4">
    <source>
        <dbReference type="Proteomes" id="UP000653305"/>
    </source>
</evidence>
<keyword evidence="2" id="KW-1133">Transmembrane helix</keyword>
<feature type="transmembrane region" description="Helical" evidence="2">
    <location>
        <begin position="119"/>
        <end position="139"/>
    </location>
</feature>
<sequence length="162" mass="17672">MGPPRLVRNRLYHIAHFSIQIHPSNLQNALHSTDMSRAPSRRRARLPPVGPRLRHRPLGLRQLRQRPNPSFRAPDPVVPGPPPAPGGDHQVRDRRDRPHPGGGGHRRPHAAQLILRRPALLAFAGVFAGCGMFSVKFHAWGASAEEEGPAAGGGASGRRNTD</sequence>
<keyword evidence="2" id="KW-0812">Transmembrane</keyword>
<keyword evidence="4" id="KW-1185">Reference proteome</keyword>
<evidence type="ECO:0000256" key="1">
    <source>
        <dbReference type="SAM" id="MobiDB-lite"/>
    </source>
</evidence>
<dbReference type="Proteomes" id="UP000653305">
    <property type="component" value="Unassembled WGS sequence"/>
</dbReference>
<feature type="region of interest" description="Disordered" evidence="1">
    <location>
        <begin position="30"/>
        <end position="108"/>
    </location>
</feature>
<evidence type="ECO:0000313" key="3">
    <source>
        <dbReference type="EMBL" id="GFP98129.1"/>
    </source>
</evidence>